<dbReference type="PANTHER" id="PTHR31343">
    <property type="entry name" value="T15D22.8"/>
    <property type="match status" value="1"/>
</dbReference>
<dbReference type="AlphaFoldDB" id="A0A7N2L8I0"/>
<protein>
    <submittedName>
        <fullName evidence="1">Uncharacterized protein</fullName>
    </submittedName>
</protein>
<dbReference type="EMBL" id="LRBV02000001">
    <property type="status" value="NOT_ANNOTATED_CDS"/>
    <property type="molecule type" value="Genomic_DNA"/>
</dbReference>
<dbReference type="EnsemblPlants" id="QL01p042220:mrna">
    <property type="protein sequence ID" value="QL01p042220:mrna"/>
    <property type="gene ID" value="QL01p042220"/>
</dbReference>
<dbReference type="Gramene" id="QL01p042220:mrna">
    <property type="protein sequence ID" value="QL01p042220:mrna"/>
    <property type="gene ID" value="QL01p042220"/>
</dbReference>
<dbReference type="Proteomes" id="UP000594261">
    <property type="component" value="Chromosome 3"/>
</dbReference>
<dbReference type="InterPro" id="IPR008507">
    <property type="entry name" value="DUF789"/>
</dbReference>
<dbReference type="Pfam" id="PF05623">
    <property type="entry name" value="DUF789"/>
    <property type="match status" value="1"/>
</dbReference>
<proteinExistence type="predicted"/>
<accession>A0A7N2L8I0</accession>
<sequence length="102" mass="11615">MDPLCHVVGDEVRIVITSSGIQVVMHVALNEDFYSDEGESVNSQGRLLFEYLERDLPYSREPLADKIADLACRFPELKTLRSCDLLSSSWISVAWYPYMSLL</sequence>
<dbReference type="PANTHER" id="PTHR31343:SF42">
    <property type="entry name" value="T15D22.8"/>
    <property type="match status" value="1"/>
</dbReference>
<dbReference type="Gramene" id="QL03p032487:mrna">
    <property type="protein sequence ID" value="QL03p032487:mrna"/>
    <property type="gene ID" value="QL03p032487"/>
</dbReference>
<keyword evidence="2" id="KW-1185">Reference proteome</keyword>
<organism evidence="1 2">
    <name type="scientific">Quercus lobata</name>
    <name type="common">Valley oak</name>
    <dbReference type="NCBI Taxonomy" id="97700"/>
    <lineage>
        <taxon>Eukaryota</taxon>
        <taxon>Viridiplantae</taxon>
        <taxon>Streptophyta</taxon>
        <taxon>Embryophyta</taxon>
        <taxon>Tracheophyta</taxon>
        <taxon>Spermatophyta</taxon>
        <taxon>Magnoliopsida</taxon>
        <taxon>eudicotyledons</taxon>
        <taxon>Gunneridae</taxon>
        <taxon>Pentapetalae</taxon>
        <taxon>rosids</taxon>
        <taxon>fabids</taxon>
        <taxon>Fagales</taxon>
        <taxon>Fagaceae</taxon>
        <taxon>Quercus</taxon>
    </lineage>
</organism>
<evidence type="ECO:0000313" key="2">
    <source>
        <dbReference type="Proteomes" id="UP000594261"/>
    </source>
</evidence>
<evidence type="ECO:0000313" key="1">
    <source>
        <dbReference type="EnsemblPlants" id="QL03p032487:mrna"/>
    </source>
</evidence>
<dbReference type="EMBL" id="LRBV02000003">
    <property type="status" value="NOT_ANNOTATED_CDS"/>
    <property type="molecule type" value="Genomic_DNA"/>
</dbReference>
<name>A0A7N2L8I0_QUELO</name>
<dbReference type="InParanoid" id="A0A7N2L8I0"/>
<reference evidence="1" key="2">
    <citation type="submission" date="2021-01" db="UniProtKB">
        <authorList>
            <consortium name="EnsemblPlants"/>
        </authorList>
    </citation>
    <scope>IDENTIFICATION</scope>
</reference>
<dbReference type="Proteomes" id="UP000594261">
    <property type="component" value="Chromosome 1"/>
</dbReference>
<dbReference type="EnsemblPlants" id="QL03p032487:mrna">
    <property type="protein sequence ID" value="QL03p032487:mrna"/>
    <property type="gene ID" value="QL03p032487"/>
</dbReference>
<reference evidence="1 2" key="1">
    <citation type="journal article" date="2016" name="G3 (Bethesda)">
        <title>First Draft Assembly and Annotation of the Genome of a California Endemic Oak Quercus lobata Nee (Fagaceae).</title>
        <authorList>
            <person name="Sork V.L."/>
            <person name="Fitz-Gibbon S.T."/>
            <person name="Puiu D."/>
            <person name="Crepeau M."/>
            <person name="Gugger P.F."/>
            <person name="Sherman R."/>
            <person name="Stevens K."/>
            <person name="Langley C.H."/>
            <person name="Pellegrini M."/>
            <person name="Salzberg S.L."/>
        </authorList>
    </citation>
    <scope>NUCLEOTIDE SEQUENCE [LARGE SCALE GENOMIC DNA]</scope>
    <source>
        <strain evidence="1 2">cv. SW786</strain>
    </source>
</reference>